<feature type="region of interest" description="Disordered" evidence="1">
    <location>
        <begin position="1"/>
        <end position="30"/>
    </location>
</feature>
<dbReference type="EMBL" id="BOQN01000133">
    <property type="protein sequence ID" value="GIM97122.1"/>
    <property type="molecule type" value="Genomic_DNA"/>
</dbReference>
<protein>
    <submittedName>
        <fullName evidence="2">Uncharacterized protein</fullName>
    </submittedName>
</protein>
<keyword evidence="3" id="KW-1185">Reference proteome</keyword>
<reference evidence="2 3" key="1">
    <citation type="submission" date="2021-03" db="EMBL/GenBank/DDBJ databases">
        <title>Whole genome shotgun sequence of Actinoplanes toevensis NBRC 105298.</title>
        <authorList>
            <person name="Komaki H."/>
            <person name="Tamura T."/>
        </authorList>
    </citation>
    <scope>NUCLEOTIDE SEQUENCE [LARGE SCALE GENOMIC DNA]</scope>
    <source>
        <strain evidence="2 3">NBRC 105298</strain>
    </source>
</reference>
<dbReference type="AlphaFoldDB" id="A0A920BPY4"/>
<proteinExistence type="predicted"/>
<gene>
    <name evidence="2" type="ORF">Ato02nite_089150</name>
</gene>
<sequence>MSKGRGGGGTMSATPAERPVVGAEAEVGPQRDGDLLLDELAQRAAVDPAHQFVEQVTVDPQVVAGRGARLPPRRLSSQPGRRRVVVVQLRDAGRGGQPGHPGRV</sequence>
<evidence type="ECO:0000313" key="2">
    <source>
        <dbReference type="EMBL" id="GIM97122.1"/>
    </source>
</evidence>
<dbReference type="Proteomes" id="UP000677082">
    <property type="component" value="Unassembled WGS sequence"/>
</dbReference>
<evidence type="ECO:0000313" key="3">
    <source>
        <dbReference type="Proteomes" id="UP000677082"/>
    </source>
</evidence>
<accession>A0A920BPY4</accession>
<evidence type="ECO:0000256" key="1">
    <source>
        <dbReference type="SAM" id="MobiDB-lite"/>
    </source>
</evidence>
<organism evidence="2 3">
    <name type="scientific">Paractinoplanes toevensis</name>
    <dbReference type="NCBI Taxonomy" id="571911"/>
    <lineage>
        <taxon>Bacteria</taxon>
        <taxon>Bacillati</taxon>
        <taxon>Actinomycetota</taxon>
        <taxon>Actinomycetes</taxon>
        <taxon>Micromonosporales</taxon>
        <taxon>Micromonosporaceae</taxon>
        <taxon>Paractinoplanes</taxon>
    </lineage>
</organism>
<name>A0A920BPY4_9ACTN</name>
<feature type="compositionally biased region" description="Gly residues" evidence="1">
    <location>
        <begin position="1"/>
        <end position="10"/>
    </location>
</feature>
<comment type="caution">
    <text evidence="2">The sequence shown here is derived from an EMBL/GenBank/DDBJ whole genome shotgun (WGS) entry which is preliminary data.</text>
</comment>